<gene>
    <name evidence="1" type="ORF">SAMN05661086_01712</name>
</gene>
<proteinExistence type="predicted"/>
<dbReference type="InterPro" id="IPR018755">
    <property type="entry name" value="Phage_Mu_Gp48"/>
</dbReference>
<evidence type="ECO:0000313" key="2">
    <source>
        <dbReference type="Proteomes" id="UP000199659"/>
    </source>
</evidence>
<accession>A0A1I6JI15</accession>
<reference evidence="1 2" key="1">
    <citation type="submission" date="2016-10" db="EMBL/GenBank/DDBJ databases">
        <authorList>
            <person name="de Groot N.N."/>
        </authorList>
    </citation>
    <scope>NUCLEOTIDE SEQUENCE [LARGE SCALE GENOMIC DNA]</scope>
    <source>
        <strain evidence="1 2">743A</strain>
    </source>
</reference>
<dbReference type="EMBL" id="FOYZ01000005">
    <property type="protein sequence ID" value="SFR78666.1"/>
    <property type="molecule type" value="Genomic_DNA"/>
</dbReference>
<organism evidence="1 2">
    <name type="scientific">Anaeromicropila populeti</name>
    <dbReference type="NCBI Taxonomy" id="37658"/>
    <lineage>
        <taxon>Bacteria</taxon>
        <taxon>Bacillati</taxon>
        <taxon>Bacillota</taxon>
        <taxon>Clostridia</taxon>
        <taxon>Lachnospirales</taxon>
        <taxon>Lachnospiraceae</taxon>
        <taxon>Anaeromicropila</taxon>
    </lineage>
</organism>
<dbReference type="OrthoDB" id="1629754at2"/>
<sequence>MKLMKLLPDLYQDNDTMKELQSIVNLETDKVQEALNKTINECYVSTSSELLSRYEKIYGLAIEVNKSDIKRRERIIARTRGIGTVTKKMLEDVAASYSNGEVEVIEKPEDYSFIIKFVGTRGIPSNMSDLVCTIEEIKPAHMAFSFEYILNTWNMISGLTWGQGNSYTWKQLREDVV</sequence>
<dbReference type="Pfam" id="PF10076">
    <property type="entry name" value="Phage_Mu_Gp48"/>
    <property type="match status" value="1"/>
</dbReference>
<protein>
    <submittedName>
        <fullName evidence="1">Uncharacterized protein YmfQ in lambdoid prophage, DUF2313 family</fullName>
    </submittedName>
</protein>
<name>A0A1I6JI15_9FIRM</name>
<dbReference type="STRING" id="37658.SAMN05661086_01712"/>
<keyword evidence="2" id="KW-1185">Reference proteome</keyword>
<dbReference type="Proteomes" id="UP000199659">
    <property type="component" value="Unassembled WGS sequence"/>
</dbReference>
<dbReference type="AlphaFoldDB" id="A0A1I6JI15"/>
<evidence type="ECO:0000313" key="1">
    <source>
        <dbReference type="EMBL" id="SFR78666.1"/>
    </source>
</evidence>